<dbReference type="Proteomes" id="UP000034491">
    <property type="component" value="Unassembled WGS sequence"/>
</dbReference>
<dbReference type="InterPro" id="IPR050345">
    <property type="entry name" value="Aliph_Amidase/BUP"/>
</dbReference>
<dbReference type="OrthoDB" id="9811121at2"/>
<dbReference type="RefSeq" id="WP_046507029.1">
    <property type="nucleotide sequence ID" value="NZ_LANI01000017.1"/>
</dbReference>
<name>A0A0M2R4X0_9PROT</name>
<dbReference type="GO" id="GO:0050126">
    <property type="term" value="F:N-carbamoylputrescine amidase activity"/>
    <property type="evidence" value="ECO:0007669"/>
    <property type="project" value="TreeGrafter"/>
</dbReference>
<sequence length="283" mass="30964">MTHKIILAVAQLIAGPTSPQDGVARHIEFIKQARELGADILVFPELSLTGYSFSRPIPDVALRISDNFISQITDSAVGITVTFGFVEEGDGALFYNSAMTVRDGKVLNIHRKINLATYGLLEEGKHFTVGEEVNSFMPLDQKDPWCAGTLICADHWNPLLLSLSALRGSNILIAPIASASEAVGGDFSNPKGWKQNLGNTALTFGSYILMSNWIGPQNDISFWGGSSIVSPQGIVISQAEEGECLIFAEADYAQVKKARYLLPTLRDLNPHHFVREFNRICKQ</sequence>
<dbReference type="Gene3D" id="3.60.110.10">
    <property type="entry name" value="Carbon-nitrogen hydrolase"/>
    <property type="match status" value="1"/>
</dbReference>
<protein>
    <recommendedName>
        <fullName evidence="2">CN hydrolase domain-containing protein</fullName>
    </recommendedName>
</protein>
<dbReference type="InterPro" id="IPR036526">
    <property type="entry name" value="C-N_Hydrolase_sf"/>
</dbReference>
<dbReference type="InterPro" id="IPR003010">
    <property type="entry name" value="C-N_Hydrolase"/>
</dbReference>
<dbReference type="GO" id="GO:0033388">
    <property type="term" value="P:putrescine biosynthetic process from arginine"/>
    <property type="evidence" value="ECO:0007669"/>
    <property type="project" value="TreeGrafter"/>
</dbReference>
<dbReference type="PANTHER" id="PTHR43674">
    <property type="entry name" value="NITRILASE C965.09-RELATED"/>
    <property type="match status" value="1"/>
</dbReference>
<evidence type="ECO:0000313" key="3">
    <source>
        <dbReference type="EMBL" id="KKJ76696.1"/>
    </source>
</evidence>
<dbReference type="AlphaFoldDB" id="A0A0M2R4X0"/>
<reference evidence="3 4" key="1">
    <citation type="submission" date="2015-03" db="EMBL/GenBank/DDBJ databases">
        <title>Genome sequence of Kiloniella sp. P1-1, isolated from the gut microflora of Pacific white shrimp, Penaeus vannamei.</title>
        <authorList>
            <person name="Shao Z."/>
            <person name="Wang L."/>
            <person name="Li X."/>
        </authorList>
    </citation>
    <scope>NUCLEOTIDE SEQUENCE [LARGE SCALE GENOMIC DNA]</scope>
    <source>
        <strain evidence="3 4">P1-1</strain>
    </source>
</reference>
<dbReference type="PROSITE" id="PS50263">
    <property type="entry name" value="CN_HYDROLASE"/>
    <property type="match status" value="1"/>
</dbReference>
<proteinExistence type="predicted"/>
<keyword evidence="1" id="KW-0378">Hydrolase</keyword>
<gene>
    <name evidence="3" type="ORF">WH95_11165</name>
</gene>
<keyword evidence="4" id="KW-1185">Reference proteome</keyword>
<evidence type="ECO:0000259" key="2">
    <source>
        <dbReference type="PROSITE" id="PS50263"/>
    </source>
</evidence>
<feature type="domain" description="CN hydrolase" evidence="2">
    <location>
        <begin position="5"/>
        <end position="252"/>
    </location>
</feature>
<accession>A0A0M2R4X0</accession>
<dbReference type="PANTHER" id="PTHR43674:SF2">
    <property type="entry name" value="BETA-UREIDOPROPIONASE"/>
    <property type="match status" value="1"/>
</dbReference>
<dbReference type="STRING" id="1549748.WH95_11165"/>
<evidence type="ECO:0000256" key="1">
    <source>
        <dbReference type="ARBA" id="ARBA00022801"/>
    </source>
</evidence>
<evidence type="ECO:0000313" key="4">
    <source>
        <dbReference type="Proteomes" id="UP000034491"/>
    </source>
</evidence>
<organism evidence="3 4">
    <name type="scientific">Kiloniella litopenaei</name>
    <dbReference type="NCBI Taxonomy" id="1549748"/>
    <lineage>
        <taxon>Bacteria</taxon>
        <taxon>Pseudomonadati</taxon>
        <taxon>Pseudomonadota</taxon>
        <taxon>Alphaproteobacteria</taxon>
        <taxon>Rhodospirillales</taxon>
        <taxon>Kiloniellaceae</taxon>
        <taxon>Kiloniella</taxon>
    </lineage>
</organism>
<dbReference type="Pfam" id="PF00795">
    <property type="entry name" value="CN_hydrolase"/>
    <property type="match status" value="1"/>
</dbReference>
<dbReference type="SUPFAM" id="SSF56317">
    <property type="entry name" value="Carbon-nitrogen hydrolase"/>
    <property type="match status" value="1"/>
</dbReference>
<comment type="caution">
    <text evidence="3">The sequence shown here is derived from an EMBL/GenBank/DDBJ whole genome shotgun (WGS) entry which is preliminary data.</text>
</comment>
<dbReference type="EMBL" id="LANI01000017">
    <property type="protein sequence ID" value="KKJ76696.1"/>
    <property type="molecule type" value="Genomic_DNA"/>
</dbReference>